<gene>
    <name evidence="1" type="ORF">VTK73DRAFT_6743</name>
</gene>
<evidence type="ECO:0000313" key="2">
    <source>
        <dbReference type="Proteomes" id="UP001586593"/>
    </source>
</evidence>
<protein>
    <submittedName>
        <fullName evidence="1">Uncharacterized protein</fullName>
    </submittedName>
</protein>
<dbReference type="Proteomes" id="UP001586593">
    <property type="component" value="Unassembled WGS sequence"/>
</dbReference>
<evidence type="ECO:0000313" key="1">
    <source>
        <dbReference type="EMBL" id="KAL1862590.1"/>
    </source>
</evidence>
<accession>A0ABR3WIT6</accession>
<comment type="caution">
    <text evidence="1">The sequence shown here is derived from an EMBL/GenBank/DDBJ whole genome shotgun (WGS) entry which is preliminary data.</text>
</comment>
<reference evidence="1 2" key="1">
    <citation type="journal article" date="2024" name="Commun. Biol.">
        <title>Comparative genomic analysis of thermophilic fungi reveals convergent evolutionary adaptations and gene losses.</title>
        <authorList>
            <person name="Steindorff A.S."/>
            <person name="Aguilar-Pontes M.V."/>
            <person name="Robinson A.J."/>
            <person name="Andreopoulos B."/>
            <person name="LaButti K."/>
            <person name="Kuo A."/>
            <person name="Mondo S."/>
            <person name="Riley R."/>
            <person name="Otillar R."/>
            <person name="Haridas S."/>
            <person name="Lipzen A."/>
            <person name="Grimwood J."/>
            <person name="Schmutz J."/>
            <person name="Clum A."/>
            <person name="Reid I.D."/>
            <person name="Moisan M.C."/>
            <person name="Butler G."/>
            <person name="Nguyen T.T.M."/>
            <person name="Dewar K."/>
            <person name="Conant G."/>
            <person name="Drula E."/>
            <person name="Henrissat B."/>
            <person name="Hansel C."/>
            <person name="Singer S."/>
            <person name="Hutchinson M.I."/>
            <person name="de Vries R.P."/>
            <person name="Natvig D.O."/>
            <person name="Powell A.J."/>
            <person name="Tsang A."/>
            <person name="Grigoriev I.V."/>
        </authorList>
    </citation>
    <scope>NUCLEOTIDE SEQUENCE [LARGE SCALE GENOMIC DNA]</scope>
    <source>
        <strain evidence="1 2">ATCC 24622</strain>
    </source>
</reference>
<sequence>MVRASSSAAGTCGHITIPAPQHICANPFFYAVGTGWAQTSVGLADVSSALTSDGPASASNCVGWFCEANHLIGCHFGRNTVVDG</sequence>
<organism evidence="1 2">
    <name type="scientific">Phialemonium thermophilum</name>
    <dbReference type="NCBI Taxonomy" id="223376"/>
    <lineage>
        <taxon>Eukaryota</taxon>
        <taxon>Fungi</taxon>
        <taxon>Dikarya</taxon>
        <taxon>Ascomycota</taxon>
        <taxon>Pezizomycotina</taxon>
        <taxon>Sordariomycetes</taxon>
        <taxon>Sordariomycetidae</taxon>
        <taxon>Cephalothecales</taxon>
        <taxon>Cephalothecaceae</taxon>
        <taxon>Phialemonium</taxon>
    </lineage>
</organism>
<name>A0ABR3WIT6_9PEZI</name>
<proteinExistence type="predicted"/>
<keyword evidence="2" id="KW-1185">Reference proteome</keyword>
<dbReference type="EMBL" id="JAZHXJ010000393">
    <property type="protein sequence ID" value="KAL1862590.1"/>
    <property type="molecule type" value="Genomic_DNA"/>
</dbReference>